<evidence type="ECO:0000259" key="2">
    <source>
        <dbReference type="Pfam" id="PF12158"/>
    </source>
</evidence>
<keyword evidence="4" id="KW-1185">Reference proteome</keyword>
<dbReference type="EMBL" id="LGCK01000006">
    <property type="protein sequence ID" value="KPL73473.1"/>
    <property type="molecule type" value="Genomic_DNA"/>
</dbReference>
<accession>A0A0P6XN92</accession>
<feature type="transmembrane region" description="Helical" evidence="1">
    <location>
        <begin position="15"/>
        <end position="37"/>
    </location>
</feature>
<sequence>MPSKPSFFRIISNDYVTYTCIAFPLICLIVILVSSFLTAGGTAIFLLFLVIGSMIAGTIVVARLALFYRIFNFGTGVEAVISRVVCFRNQISVSLQYGYQGELRTCKQIFLKNAATSRYSVGDEVVVLIDPNNPQRAVIKELFQ</sequence>
<reference evidence="3 4" key="1">
    <citation type="submission" date="2015-07" db="EMBL/GenBank/DDBJ databases">
        <title>Genome sequence of Leptolinea tardivitalis DSM 16556.</title>
        <authorList>
            <person name="Hemp J."/>
            <person name="Ward L.M."/>
            <person name="Pace L.A."/>
            <person name="Fischer W.W."/>
        </authorList>
    </citation>
    <scope>NUCLEOTIDE SEQUENCE [LARGE SCALE GENOMIC DNA]</scope>
    <source>
        <strain evidence="3 4">YMTK-2</strain>
    </source>
</reference>
<evidence type="ECO:0000256" key="1">
    <source>
        <dbReference type="SAM" id="Phobius"/>
    </source>
</evidence>
<proteinExistence type="predicted"/>
<organism evidence="3 4">
    <name type="scientific">Leptolinea tardivitalis</name>
    <dbReference type="NCBI Taxonomy" id="229920"/>
    <lineage>
        <taxon>Bacteria</taxon>
        <taxon>Bacillati</taxon>
        <taxon>Chloroflexota</taxon>
        <taxon>Anaerolineae</taxon>
        <taxon>Anaerolineales</taxon>
        <taxon>Anaerolineaceae</taxon>
        <taxon>Leptolinea</taxon>
    </lineage>
</organism>
<comment type="caution">
    <text evidence="3">The sequence shown here is derived from an EMBL/GenBank/DDBJ whole genome shotgun (WGS) entry which is preliminary data.</text>
</comment>
<keyword evidence="1" id="KW-0812">Transmembrane</keyword>
<dbReference type="Pfam" id="PF12158">
    <property type="entry name" value="DUF3592"/>
    <property type="match status" value="1"/>
</dbReference>
<dbReference type="AlphaFoldDB" id="A0A0P6XN92"/>
<dbReference type="InterPro" id="IPR021994">
    <property type="entry name" value="DUF3592"/>
</dbReference>
<name>A0A0P6XN92_9CHLR</name>
<evidence type="ECO:0000313" key="3">
    <source>
        <dbReference type="EMBL" id="KPL73473.1"/>
    </source>
</evidence>
<feature type="domain" description="DUF3592" evidence="2">
    <location>
        <begin position="112"/>
        <end position="140"/>
    </location>
</feature>
<dbReference type="RefSeq" id="WP_062421941.1">
    <property type="nucleotide sequence ID" value="NZ_BBYA01000009.1"/>
</dbReference>
<feature type="transmembrane region" description="Helical" evidence="1">
    <location>
        <begin position="43"/>
        <end position="66"/>
    </location>
</feature>
<evidence type="ECO:0000313" key="4">
    <source>
        <dbReference type="Proteomes" id="UP000050430"/>
    </source>
</evidence>
<gene>
    <name evidence="3" type="ORF">ADM99_04630</name>
</gene>
<dbReference type="Proteomes" id="UP000050430">
    <property type="component" value="Unassembled WGS sequence"/>
</dbReference>
<protein>
    <recommendedName>
        <fullName evidence="2">DUF3592 domain-containing protein</fullName>
    </recommendedName>
</protein>
<keyword evidence="1" id="KW-0472">Membrane</keyword>
<keyword evidence="1" id="KW-1133">Transmembrane helix</keyword>